<dbReference type="Pfam" id="PF01979">
    <property type="entry name" value="Amidohydro_1"/>
    <property type="match status" value="1"/>
</dbReference>
<dbReference type="InterPro" id="IPR051781">
    <property type="entry name" value="Metallo-dep_Hydrolase"/>
</dbReference>
<keyword evidence="3" id="KW-1185">Reference proteome</keyword>
<dbReference type="PANTHER" id="PTHR43135">
    <property type="entry name" value="ALPHA-D-RIBOSE 1-METHYLPHOSPHONATE 5-TRIPHOSPHATE DIPHOSPHATASE"/>
    <property type="match status" value="1"/>
</dbReference>
<evidence type="ECO:0000313" key="3">
    <source>
        <dbReference type="Proteomes" id="UP000006657"/>
    </source>
</evidence>
<reference evidence="2 3" key="1">
    <citation type="journal article" date="2011" name="Stand. Genomic Sci.">
        <title>Complete genome sequence of Odoribacter splanchnicus type strain (1651/6).</title>
        <authorList>
            <consortium name="US DOE Joint Genome Institute (JGI-PGF)"/>
            <person name="Goker M."/>
            <person name="Gronow S."/>
            <person name="Zeytun A."/>
            <person name="Nolan M."/>
            <person name="Lucas S."/>
            <person name="Lapidus A."/>
            <person name="Hammon N."/>
            <person name="Deshpande S."/>
            <person name="Cheng J.F."/>
            <person name="Pitluck S."/>
            <person name="Liolios K."/>
            <person name="Pagani I."/>
            <person name="Ivanova N."/>
            <person name="Mavromatis K."/>
            <person name="Ovchinikova G."/>
            <person name="Pati A."/>
            <person name="Tapia R."/>
            <person name="Han C."/>
            <person name="Goodwin L."/>
            <person name="Chen A."/>
            <person name="Palaniappan K."/>
            <person name="Land M."/>
            <person name="Hauser L."/>
            <person name="Jeffries C.D."/>
            <person name="Brambilla E.M."/>
            <person name="Rohde M."/>
            <person name="Detter J.C."/>
            <person name="Woyke T."/>
            <person name="Bristow J."/>
            <person name="Markowitz V."/>
            <person name="Hugenholtz P."/>
            <person name="Eisen J.A."/>
            <person name="Kyrpides N.C."/>
            <person name="Klenk H.P."/>
        </authorList>
    </citation>
    <scope>NUCLEOTIDE SEQUENCE [LARGE SCALE GENOMIC DNA]</scope>
    <source>
        <strain evidence="3">ATCC 29572 / DSM 20712 / JCM 15291 / NCTC 10825 / 1651/6</strain>
    </source>
</reference>
<dbReference type="PANTHER" id="PTHR43135:SF3">
    <property type="entry name" value="ALPHA-D-RIBOSE 1-METHYLPHOSPHONATE 5-TRIPHOSPHATE DIPHOSPHATASE"/>
    <property type="match status" value="1"/>
</dbReference>
<dbReference type="InterPro" id="IPR006680">
    <property type="entry name" value="Amidohydro-rel"/>
</dbReference>
<organism evidence="2 3">
    <name type="scientific">Odoribacter splanchnicus (strain ATCC 29572 / DSM 20712 / CIP 104287 / JCM 15291 / NCTC 10825 / 1651/6)</name>
    <name type="common">Bacteroides splanchnicus</name>
    <dbReference type="NCBI Taxonomy" id="709991"/>
    <lineage>
        <taxon>Bacteria</taxon>
        <taxon>Pseudomonadati</taxon>
        <taxon>Bacteroidota</taxon>
        <taxon>Bacteroidia</taxon>
        <taxon>Bacteroidales</taxon>
        <taxon>Odoribacteraceae</taxon>
        <taxon>Odoribacter</taxon>
    </lineage>
</organism>
<feature type="domain" description="Amidohydrolase-related" evidence="1">
    <location>
        <begin position="72"/>
        <end position="431"/>
    </location>
</feature>
<dbReference type="eggNOG" id="COG1228">
    <property type="taxonomic scope" value="Bacteria"/>
</dbReference>
<gene>
    <name evidence="2" type="ordered locus">Odosp_1302</name>
</gene>
<dbReference type="SUPFAM" id="SSF51338">
    <property type="entry name" value="Composite domain of metallo-dependent hydrolases"/>
    <property type="match status" value="2"/>
</dbReference>
<dbReference type="PaxDb" id="709991-Odosp_1302"/>
<accession>F9ZC97</accession>
<dbReference type="AlphaFoldDB" id="F9ZC97"/>
<dbReference type="GO" id="GO:0016810">
    <property type="term" value="F:hydrolase activity, acting on carbon-nitrogen (but not peptide) bonds"/>
    <property type="evidence" value="ECO:0007669"/>
    <property type="project" value="InterPro"/>
</dbReference>
<dbReference type="InterPro" id="IPR032466">
    <property type="entry name" value="Metal_Hydrolase"/>
</dbReference>
<evidence type="ECO:0000259" key="1">
    <source>
        <dbReference type="Pfam" id="PF01979"/>
    </source>
</evidence>
<dbReference type="STRING" id="709991.Odosp_1302"/>
<dbReference type="EMBL" id="CP002544">
    <property type="protein sequence ID" value="ADY32343.1"/>
    <property type="molecule type" value="Genomic_DNA"/>
</dbReference>
<dbReference type="KEGG" id="osp:Odosp_1302"/>
<name>F9ZC97_ODOSD</name>
<proteinExistence type="predicted"/>
<protein>
    <submittedName>
        <fullName evidence="2">Amidohydrolase</fullName>
    </submittedName>
</protein>
<dbReference type="InterPro" id="IPR011059">
    <property type="entry name" value="Metal-dep_hydrolase_composite"/>
</dbReference>
<dbReference type="HOGENOM" id="CLU_023620_2_0_10"/>
<dbReference type="CDD" id="cd01299">
    <property type="entry name" value="Met_dep_hydrolase_A"/>
    <property type="match status" value="1"/>
</dbReference>
<dbReference type="SUPFAM" id="SSF51556">
    <property type="entry name" value="Metallo-dependent hydrolases"/>
    <property type="match status" value="1"/>
</dbReference>
<evidence type="ECO:0000313" key="2">
    <source>
        <dbReference type="EMBL" id="ADY32343.1"/>
    </source>
</evidence>
<dbReference type="Proteomes" id="UP000006657">
    <property type="component" value="Chromosome"/>
</dbReference>
<dbReference type="InterPro" id="IPR057744">
    <property type="entry name" value="OTAase-like"/>
</dbReference>
<sequence length="436" mass="47679">MLKLYVFILWALLPLLTMGKGILIQNVVIFDGKSEKTVTGNVWIEDNAIRKVSAEPIVAGAEVEVIDGRGKFLMPGLIDAHWHAYLAANTMVDLLTAHASYTQLRAGEEAGKTLLRGFTTIRDAGGPVFGLKRAIDEGTLPGPRIYPSGAIISETGGHADFRMVYDIPEPFDCCGLTHTEKIGAAIIADGVDAVIVASRNNLRLGASQIKLMAGGGVSSLYDQLEDVQYFEDELHAAVMAAEDAGTYVMVHVYVPEAIRRAIRAGVKSIEHGQLIDEPTMKLIAEKGVWLSMQPFIGEGNNHYTNPVQQAKHELVVQGTDRAYQLAKKYGVKLAWGTDLLFSPANARNQNLNIEKMTRWFSNFEILKMITHDNAELLALSGRRNPYPGKLGVIEEGALADLIVVDGNALEDIKVLTDPGKNMLLIMKDGKIYKNDL</sequence>
<dbReference type="Gene3D" id="3.20.20.140">
    <property type="entry name" value="Metal-dependent hydrolases"/>
    <property type="match status" value="1"/>
</dbReference>
<dbReference type="Gene3D" id="2.30.40.10">
    <property type="entry name" value="Urease, subunit C, domain 1"/>
    <property type="match status" value="1"/>
</dbReference>